<evidence type="ECO:0000313" key="1">
    <source>
        <dbReference type="EMBL" id="CAG5109355.1"/>
    </source>
</evidence>
<dbReference type="SUPFAM" id="SSF88723">
    <property type="entry name" value="PIN domain-like"/>
    <property type="match status" value="1"/>
</dbReference>
<accession>A0A8J2HSU9</accession>
<sequence>MRKNRKSDFYTLFKLTIQSSLILDNCTFVVDGGWLLRQVVWSRGKTYNEIFNLYLSYITKFFRDDAVVIFDGYRDDIIGVKSYERLRRKEQCMAADVEIALDKLMITTQAKFLSNIANKFKFVQLLSAYLIANGIKTVVANEDADSLIVNTEIDIKNHRSSADPSVVVVGNDVDLFLLLIGLTPEDNMMYFYKITSTGKQKKVLYSTGYYKEFKPFILFAHAFAGSDSTSAIYNKGKKKRSSIYCKKMTNYAILFQYSTSRIVI</sequence>
<dbReference type="EMBL" id="CAJNRD030001124">
    <property type="protein sequence ID" value="CAG5109355.1"/>
    <property type="molecule type" value="Genomic_DNA"/>
</dbReference>
<proteinExistence type="predicted"/>
<name>A0A8J2HSU9_COTCN</name>
<dbReference type="AlphaFoldDB" id="A0A8J2HSU9"/>
<gene>
    <name evidence="1" type="ORF">HICCMSTLAB_LOCUS13991</name>
</gene>
<dbReference type="Proteomes" id="UP000786811">
    <property type="component" value="Unassembled WGS sequence"/>
</dbReference>
<reference evidence="1" key="1">
    <citation type="submission" date="2021-04" db="EMBL/GenBank/DDBJ databases">
        <authorList>
            <person name="Chebbi M.A.C M."/>
        </authorList>
    </citation>
    <scope>NUCLEOTIDE SEQUENCE</scope>
</reference>
<evidence type="ECO:0000313" key="2">
    <source>
        <dbReference type="Proteomes" id="UP000786811"/>
    </source>
</evidence>
<dbReference type="InterPro" id="IPR029060">
    <property type="entry name" value="PIN-like_dom_sf"/>
</dbReference>
<organism evidence="1 2">
    <name type="scientific">Cotesia congregata</name>
    <name type="common">Parasitoid wasp</name>
    <name type="synonym">Apanteles congregatus</name>
    <dbReference type="NCBI Taxonomy" id="51543"/>
    <lineage>
        <taxon>Eukaryota</taxon>
        <taxon>Metazoa</taxon>
        <taxon>Ecdysozoa</taxon>
        <taxon>Arthropoda</taxon>
        <taxon>Hexapoda</taxon>
        <taxon>Insecta</taxon>
        <taxon>Pterygota</taxon>
        <taxon>Neoptera</taxon>
        <taxon>Endopterygota</taxon>
        <taxon>Hymenoptera</taxon>
        <taxon>Apocrita</taxon>
        <taxon>Ichneumonoidea</taxon>
        <taxon>Braconidae</taxon>
        <taxon>Microgastrinae</taxon>
        <taxon>Cotesia</taxon>
    </lineage>
</organism>
<keyword evidence="2" id="KW-1185">Reference proteome</keyword>
<comment type="caution">
    <text evidence="1">The sequence shown here is derived from an EMBL/GenBank/DDBJ whole genome shotgun (WGS) entry which is preliminary data.</text>
</comment>
<dbReference type="Gene3D" id="3.40.50.1010">
    <property type="entry name" value="5'-nuclease"/>
    <property type="match status" value="1"/>
</dbReference>
<protein>
    <submittedName>
        <fullName evidence="1">Uncharacterized protein</fullName>
    </submittedName>
</protein>
<dbReference type="OrthoDB" id="7699940at2759"/>